<dbReference type="EMBL" id="BOOZ01000021">
    <property type="protein sequence ID" value="GIJ10454.1"/>
    <property type="molecule type" value="Genomic_DNA"/>
</dbReference>
<sequence>MRHVSRSGTRLQAGARFRRLIEQLGVHHEELRTSTRLRPLTIPAPGQNAPASPVRLHHLRRSAETEPPLVGPRYDLDTGQVTLVE</sequence>
<evidence type="ECO:0000313" key="2">
    <source>
        <dbReference type="EMBL" id="GIJ10454.1"/>
    </source>
</evidence>
<accession>A0ABQ4HXT6</accession>
<reference evidence="2 3" key="1">
    <citation type="submission" date="2021-01" db="EMBL/GenBank/DDBJ databases">
        <title>Whole genome shotgun sequence of Verrucosispora andamanensis NBRC 109075.</title>
        <authorList>
            <person name="Komaki H."/>
            <person name="Tamura T."/>
        </authorList>
    </citation>
    <scope>NUCLEOTIDE SEQUENCE [LARGE SCALE GENOMIC DNA]</scope>
    <source>
        <strain evidence="2 3">NBRC 109075</strain>
    </source>
</reference>
<dbReference type="RefSeq" id="WP_204008667.1">
    <property type="nucleotide sequence ID" value="NZ_BOOZ01000021.1"/>
</dbReference>
<evidence type="ECO:0000313" key="3">
    <source>
        <dbReference type="Proteomes" id="UP000647017"/>
    </source>
</evidence>
<evidence type="ECO:0000256" key="1">
    <source>
        <dbReference type="SAM" id="MobiDB-lite"/>
    </source>
</evidence>
<gene>
    <name evidence="2" type="ORF">Van01_36680</name>
</gene>
<dbReference type="Proteomes" id="UP000647017">
    <property type="component" value="Unassembled WGS sequence"/>
</dbReference>
<keyword evidence="3" id="KW-1185">Reference proteome</keyword>
<feature type="region of interest" description="Disordered" evidence="1">
    <location>
        <begin position="62"/>
        <end position="85"/>
    </location>
</feature>
<organism evidence="2 3">
    <name type="scientific">Micromonospora andamanensis</name>
    <dbReference type="NCBI Taxonomy" id="1287068"/>
    <lineage>
        <taxon>Bacteria</taxon>
        <taxon>Bacillati</taxon>
        <taxon>Actinomycetota</taxon>
        <taxon>Actinomycetes</taxon>
        <taxon>Micromonosporales</taxon>
        <taxon>Micromonosporaceae</taxon>
        <taxon>Micromonospora</taxon>
    </lineage>
</organism>
<comment type="caution">
    <text evidence="2">The sequence shown here is derived from an EMBL/GenBank/DDBJ whole genome shotgun (WGS) entry which is preliminary data.</text>
</comment>
<protein>
    <submittedName>
        <fullName evidence="2">Uncharacterized protein</fullName>
    </submittedName>
</protein>
<name>A0ABQ4HXT6_9ACTN</name>
<proteinExistence type="predicted"/>